<dbReference type="PANTHER" id="PTHR16320:SF23">
    <property type="entry name" value="SPHINGOMYELINASE C 1"/>
    <property type="match status" value="1"/>
</dbReference>
<dbReference type="STRING" id="1586287.BBK82_43290"/>
<dbReference type="InterPro" id="IPR017766">
    <property type="entry name" value="Sphingomyelinase/PLipase_C"/>
</dbReference>
<evidence type="ECO:0000256" key="3">
    <source>
        <dbReference type="ARBA" id="ARBA00022801"/>
    </source>
</evidence>
<reference evidence="6 7" key="1">
    <citation type="submission" date="2016-07" db="EMBL/GenBank/DDBJ databases">
        <title>Complete genome sequence of the Lentzea guizhouensis DHS C013.</title>
        <authorList>
            <person name="Cao C."/>
        </authorList>
    </citation>
    <scope>NUCLEOTIDE SEQUENCE [LARGE SCALE GENOMIC DNA]</scope>
    <source>
        <strain evidence="6 7">DHS C013</strain>
    </source>
</reference>
<dbReference type="KEGG" id="led:BBK82_43290"/>
<evidence type="ECO:0000256" key="4">
    <source>
        <dbReference type="SAM" id="SignalP"/>
    </source>
</evidence>
<evidence type="ECO:0000313" key="7">
    <source>
        <dbReference type="Proteomes" id="UP000093053"/>
    </source>
</evidence>
<proteinExistence type="inferred from homology"/>
<dbReference type="GO" id="GO:0005576">
    <property type="term" value="C:extracellular region"/>
    <property type="evidence" value="ECO:0007669"/>
    <property type="project" value="InterPro"/>
</dbReference>
<keyword evidence="3" id="KW-0378">Hydrolase</keyword>
<evidence type="ECO:0000256" key="2">
    <source>
        <dbReference type="ARBA" id="ARBA00022729"/>
    </source>
</evidence>
<dbReference type="NCBIfam" id="TIGR03395">
    <property type="entry name" value="sphingomy"/>
    <property type="match status" value="1"/>
</dbReference>
<dbReference type="RefSeq" id="WP_065920095.1">
    <property type="nucleotide sequence ID" value="NZ_CP016793.1"/>
</dbReference>
<feature type="domain" description="Endonuclease/exonuclease/phosphatase" evidence="5">
    <location>
        <begin position="51"/>
        <end position="323"/>
    </location>
</feature>
<dbReference type="Pfam" id="PF03372">
    <property type="entry name" value="Exo_endo_phos"/>
    <property type="match status" value="1"/>
</dbReference>
<sequence>MRLFTLAAAVALTISAAPVATATPATAAPTTAAPTTAASATAAPAAAPKIATYNVFMLSRNLYPNWGQLARADLIDSTGVLNGQDVVVLQEAFDNAASDRLLANLRDTYPHQTPVLGRGTAGWDVTSGAYRDSTPEDGGAAVLSRWPITTRVQHVYRDACGADWFSNKGFAYVRIEAPAGPLHVIGTHMQAEDSSCTTSPASYRAQQRAEIKAFLAARDIPATEPVYVAGDLNVVRTSTEFTSMVAELGARTPAITGHPFSWDCADNSICRDQYGPEYASEHLDYVLTIQGPALVNETRRVKSPEWTIWSWGRKHTYTDLSDHYPVFAG</sequence>
<organism evidence="6 7">
    <name type="scientific">Lentzea guizhouensis</name>
    <dbReference type="NCBI Taxonomy" id="1586287"/>
    <lineage>
        <taxon>Bacteria</taxon>
        <taxon>Bacillati</taxon>
        <taxon>Actinomycetota</taxon>
        <taxon>Actinomycetes</taxon>
        <taxon>Pseudonocardiales</taxon>
        <taxon>Pseudonocardiaceae</taxon>
        <taxon>Lentzea</taxon>
    </lineage>
</organism>
<comment type="similarity">
    <text evidence="1">Belongs to the neutral sphingomyelinase family.</text>
</comment>
<keyword evidence="7" id="KW-1185">Reference proteome</keyword>
<dbReference type="PANTHER" id="PTHR16320">
    <property type="entry name" value="SPHINGOMYELINASE FAMILY MEMBER"/>
    <property type="match status" value="1"/>
</dbReference>
<dbReference type="InterPro" id="IPR036691">
    <property type="entry name" value="Endo/exonu/phosph_ase_sf"/>
</dbReference>
<evidence type="ECO:0000259" key="5">
    <source>
        <dbReference type="Pfam" id="PF03372"/>
    </source>
</evidence>
<gene>
    <name evidence="6" type="ORF">BBK82_43290</name>
</gene>
<dbReference type="InterPro" id="IPR038772">
    <property type="entry name" value="Sph/SMPD2-like"/>
</dbReference>
<dbReference type="InterPro" id="IPR005135">
    <property type="entry name" value="Endo/exonuclease/phosphatase"/>
</dbReference>
<dbReference type="SUPFAM" id="SSF56219">
    <property type="entry name" value="DNase I-like"/>
    <property type="match status" value="1"/>
</dbReference>
<feature type="signal peptide" evidence="4">
    <location>
        <begin position="1"/>
        <end position="27"/>
    </location>
</feature>
<name>A0A1B2HVI3_9PSEU</name>
<evidence type="ECO:0000256" key="1">
    <source>
        <dbReference type="ARBA" id="ARBA00006335"/>
    </source>
</evidence>
<dbReference type="GO" id="GO:0004767">
    <property type="term" value="F:sphingomyelin phosphodiesterase activity"/>
    <property type="evidence" value="ECO:0007669"/>
    <property type="project" value="InterPro"/>
</dbReference>
<dbReference type="EMBL" id="CP016793">
    <property type="protein sequence ID" value="ANZ41760.1"/>
    <property type="molecule type" value="Genomic_DNA"/>
</dbReference>
<accession>A0A1B2HVI3</accession>
<evidence type="ECO:0000313" key="6">
    <source>
        <dbReference type="EMBL" id="ANZ41760.1"/>
    </source>
</evidence>
<dbReference type="CDD" id="cd09078">
    <property type="entry name" value="nSMase"/>
    <property type="match status" value="1"/>
</dbReference>
<keyword evidence="2 4" id="KW-0732">Signal</keyword>
<dbReference type="AlphaFoldDB" id="A0A1B2HVI3"/>
<dbReference type="Gene3D" id="3.60.10.10">
    <property type="entry name" value="Endonuclease/exonuclease/phosphatase"/>
    <property type="match status" value="1"/>
</dbReference>
<dbReference type="Proteomes" id="UP000093053">
    <property type="component" value="Chromosome"/>
</dbReference>
<dbReference type="OrthoDB" id="338539at2"/>
<feature type="chain" id="PRO_5008538649" evidence="4">
    <location>
        <begin position="28"/>
        <end position="329"/>
    </location>
</feature>
<protein>
    <submittedName>
        <fullName evidence="6">Sphingomyelin phosphodiesterase</fullName>
    </submittedName>
</protein>